<dbReference type="EC" id="3.6.3.17" evidence="6"/>
<dbReference type="AlphaFoldDB" id="B8D164"/>
<dbReference type="InterPro" id="IPR025997">
    <property type="entry name" value="SBP_2_dom"/>
</dbReference>
<keyword evidence="6" id="KW-0378">Hydrolase</keyword>
<dbReference type="Proteomes" id="UP000000719">
    <property type="component" value="Chromosome"/>
</dbReference>
<evidence type="ECO:0000313" key="6">
    <source>
        <dbReference type="EMBL" id="ACL71016.1"/>
    </source>
</evidence>
<evidence type="ECO:0000256" key="1">
    <source>
        <dbReference type="ARBA" id="ARBA00004196"/>
    </source>
</evidence>
<dbReference type="CDD" id="cd06322">
    <property type="entry name" value="PBP1_ABC_sugar_binding-like"/>
    <property type="match status" value="1"/>
</dbReference>
<dbReference type="RefSeq" id="WP_015923985.1">
    <property type="nucleotide sequence ID" value="NC_011899.1"/>
</dbReference>
<reference evidence="6 7" key="1">
    <citation type="journal article" date="2009" name="PLoS ONE">
        <title>Genome analysis of the anaerobic thermohalophilic bacterium Halothermothrix orenii.</title>
        <authorList>
            <person name="Mavromatis K."/>
            <person name="Ivanova N."/>
            <person name="Anderson I."/>
            <person name="Lykidis A."/>
            <person name="Hooper S.D."/>
            <person name="Sun H."/>
            <person name="Kunin V."/>
            <person name="Lapidus A."/>
            <person name="Hugenholtz P."/>
            <person name="Patel B."/>
            <person name="Kyrpides N.C."/>
        </authorList>
    </citation>
    <scope>NUCLEOTIDE SEQUENCE [LARGE SCALE GENOMIC DNA]</scope>
    <source>
        <strain evidence="7">H 168 / OCM 544 / DSM 9562</strain>
    </source>
</reference>
<dbReference type="KEGG" id="hor:Hore_22710"/>
<evidence type="ECO:0000259" key="5">
    <source>
        <dbReference type="Pfam" id="PF13407"/>
    </source>
</evidence>
<dbReference type="GO" id="GO:0030246">
    <property type="term" value="F:carbohydrate binding"/>
    <property type="evidence" value="ECO:0007669"/>
    <property type="project" value="UniProtKB-ARBA"/>
</dbReference>
<dbReference type="STRING" id="373903.Hore_22710"/>
<accession>B8D164</accession>
<dbReference type="eggNOG" id="COG1879">
    <property type="taxonomic scope" value="Bacteria"/>
</dbReference>
<dbReference type="Gene3D" id="3.40.50.2300">
    <property type="match status" value="2"/>
</dbReference>
<dbReference type="Pfam" id="PF13407">
    <property type="entry name" value="Peripla_BP_4"/>
    <property type="match status" value="1"/>
</dbReference>
<feature type="domain" description="Periplasmic binding protein" evidence="5">
    <location>
        <begin position="32"/>
        <end position="284"/>
    </location>
</feature>
<dbReference type="InterPro" id="IPR028082">
    <property type="entry name" value="Peripla_BP_I"/>
</dbReference>
<comment type="subcellular location">
    <subcellularLocation>
        <location evidence="1">Cell envelope</location>
    </subcellularLocation>
</comment>
<dbReference type="OrthoDB" id="9769193at2"/>
<keyword evidence="6" id="KW-0762">Sugar transport</keyword>
<evidence type="ECO:0000313" key="7">
    <source>
        <dbReference type="Proteomes" id="UP000000719"/>
    </source>
</evidence>
<comment type="similarity">
    <text evidence="2">Belongs to the bacterial solute-binding protein 2 family.</text>
</comment>
<feature type="signal peptide" evidence="4">
    <location>
        <begin position="1"/>
        <end position="26"/>
    </location>
</feature>
<sequence length="308" mass="32722">MTNKAKGLVVLLVAVMVLGLSQFALADDITIGASLLTQQHPFYVQLKQAMEKAADDNGVELIVSIANQDLNKQISDVEDFIVRGVDAIVLSPVDSKGVVGAIIKAKRAGIPVITVDISAEGVEVDAHVATDNYYGGRIAGETMAKVLNGKGQVAIIDYPVVQSVRDRVAGFKEAVSKYPGIEIVAIQPGITRPEALNTAQNILQAHPEVDGIFGFGDDAALASVVAVKSAGMEDDVKVIGFDGMEEARNAVKKEESFVAVVCQYPGEMGRLGLETALRVIKGEKVEKEIPVLPGLFTKEGEQKKVVLD</sequence>
<dbReference type="SUPFAM" id="SSF53822">
    <property type="entry name" value="Periplasmic binding protein-like I"/>
    <property type="match status" value="1"/>
</dbReference>
<dbReference type="PANTHER" id="PTHR46847:SF1">
    <property type="entry name" value="D-ALLOSE-BINDING PERIPLASMIC PROTEIN-RELATED"/>
    <property type="match status" value="1"/>
</dbReference>
<keyword evidence="6" id="KW-0813">Transport</keyword>
<dbReference type="HOGENOM" id="CLU_037628_3_7_9"/>
<organism evidence="6 7">
    <name type="scientific">Halothermothrix orenii (strain H 168 / OCM 544 / DSM 9562)</name>
    <dbReference type="NCBI Taxonomy" id="373903"/>
    <lineage>
        <taxon>Bacteria</taxon>
        <taxon>Bacillati</taxon>
        <taxon>Bacillota</taxon>
        <taxon>Clostridia</taxon>
        <taxon>Halanaerobiales</taxon>
        <taxon>Halothermotrichaceae</taxon>
        <taxon>Halothermothrix</taxon>
    </lineage>
</organism>
<dbReference type="EMBL" id="CP001098">
    <property type="protein sequence ID" value="ACL71016.1"/>
    <property type="molecule type" value="Genomic_DNA"/>
</dbReference>
<keyword evidence="7" id="KW-1185">Reference proteome</keyword>
<dbReference type="PANTHER" id="PTHR46847">
    <property type="entry name" value="D-ALLOSE-BINDING PERIPLASMIC PROTEIN-RELATED"/>
    <property type="match status" value="1"/>
</dbReference>
<proteinExistence type="inferred from homology"/>
<dbReference type="GO" id="GO:0016787">
    <property type="term" value="F:hydrolase activity"/>
    <property type="evidence" value="ECO:0007669"/>
    <property type="project" value="UniProtKB-KW"/>
</dbReference>
<keyword evidence="3 4" id="KW-0732">Signal</keyword>
<evidence type="ECO:0000256" key="3">
    <source>
        <dbReference type="ARBA" id="ARBA00022729"/>
    </source>
</evidence>
<evidence type="ECO:0000256" key="2">
    <source>
        <dbReference type="ARBA" id="ARBA00007639"/>
    </source>
</evidence>
<name>B8D164_HALOH</name>
<feature type="chain" id="PRO_5002870548" evidence="4">
    <location>
        <begin position="27"/>
        <end position="308"/>
    </location>
</feature>
<dbReference type="GO" id="GO:0030313">
    <property type="term" value="C:cell envelope"/>
    <property type="evidence" value="ECO:0007669"/>
    <property type="project" value="UniProtKB-SubCell"/>
</dbReference>
<gene>
    <name evidence="6" type="ordered locus">Hore_22710</name>
</gene>
<protein>
    <submittedName>
        <fullName evidence="6">ABC-type sugar transport system, periplasmic component</fullName>
        <ecNumber evidence="6">3.6.3.17</ecNumber>
    </submittedName>
</protein>
<evidence type="ECO:0000256" key="4">
    <source>
        <dbReference type="SAM" id="SignalP"/>
    </source>
</evidence>